<dbReference type="PROSITE" id="PS50048">
    <property type="entry name" value="ZN2_CY6_FUNGAL_2"/>
    <property type="match status" value="1"/>
</dbReference>
<dbReference type="PANTHER" id="PTHR47782">
    <property type="entry name" value="ZN(II)2CYS6 TRANSCRIPTION FACTOR (EUROFUNG)-RELATED"/>
    <property type="match status" value="1"/>
</dbReference>
<evidence type="ECO:0000256" key="7">
    <source>
        <dbReference type="ARBA" id="ARBA00023242"/>
    </source>
</evidence>
<accession>N4X2L1</accession>
<dbReference type="Gene3D" id="4.10.240.10">
    <property type="entry name" value="Zn(2)-C6 fungal-type DNA-binding domain"/>
    <property type="match status" value="1"/>
</dbReference>
<dbReference type="PANTHER" id="PTHR47782:SF12">
    <property type="entry name" value="ZN(II)2CYS6 TRANSCRIPTION FACTOR (EUROFUNG)"/>
    <property type="match status" value="1"/>
</dbReference>
<dbReference type="Pfam" id="PF00172">
    <property type="entry name" value="Zn_clus"/>
    <property type="match status" value="1"/>
</dbReference>
<reference evidence="10" key="2">
    <citation type="journal article" date="2013" name="PLoS Genet.">
        <title>Comparative genome structure, secondary metabolite, and effector coding capacity across Cochliobolus pathogens.</title>
        <authorList>
            <person name="Condon B.J."/>
            <person name="Leng Y."/>
            <person name="Wu D."/>
            <person name="Bushley K.E."/>
            <person name="Ohm R.A."/>
            <person name="Otillar R."/>
            <person name="Martin J."/>
            <person name="Schackwitz W."/>
            <person name="Grimwood J."/>
            <person name="MohdZainudin N."/>
            <person name="Xue C."/>
            <person name="Wang R."/>
            <person name="Manning V.A."/>
            <person name="Dhillon B."/>
            <person name="Tu Z.J."/>
            <person name="Steffenson B.J."/>
            <person name="Salamov A."/>
            <person name="Sun H."/>
            <person name="Lowry S."/>
            <person name="LaButti K."/>
            <person name="Han J."/>
            <person name="Copeland A."/>
            <person name="Lindquist E."/>
            <person name="Barry K."/>
            <person name="Schmutz J."/>
            <person name="Baker S.E."/>
            <person name="Ciuffetti L.M."/>
            <person name="Grigoriev I.V."/>
            <person name="Zhong S."/>
            <person name="Turgeon B.G."/>
        </authorList>
    </citation>
    <scope>NUCLEOTIDE SEQUENCE [LARGE SCALE GENOMIC DNA]</scope>
    <source>
        <strain evidence="10">C4 / ATCC 48331 / race T</strain>
    </source>
</reference>
<dbReference type="InterPro" id="IPR052202">
    <property type="entry name" value="Yeast_MetPath_Reg"/>
</dbReference>
<keyword evidence="7" id="KW-0539">Nucleus</keyword>
<keyword evidence="2" id="KW-0479">Metal-binding</keyword>
<dbReference type="PROSITE" id="PS00463">
    <property type="entry name" value="ZN2_CY6_FUNGAL_1"/>
    <property type="match status" value="1"/>
</dbReference>
<gene>
    <name evidence="9" type="ORF">COCC4DRAFT_132663</name>
</gene>
<keyword evidence="3" id="KW-0862">Zinc</keyword>
<organism evidence="9 10">
    <name type="scientific">Cochliobolus heterostrophus (strain C4 / ATCC 48331 / race T)</name>
    <name type="common">Southern corn leaf blight fungus</name>
    <name type="synonym">Bipolaris maydis</name>
    <dbReference type="NCBI Taxonomy" id="665024"/>
    <lineage>
        <taxon>Eukaryota</taxon>
        <taxon>Fungi</taxon>
        <taxon>Dikarya</taxon>
        <taxon>Ascomycota</taxon>
        <taxon>Pezizomycotina</taxon>
        <taxon>Dothideomycetes</taxon>
        <taxon>Pleosporomycetidae</taxon>
        <taxon>Pleosporales</taxon>
        <taxon>Pleosporineae</taxon>
        <taxon>Pleosporaceae</taxon>
        <taxon>Bipolaris</taxon>
    </lineage>
</organism>
<dbReference type="GO" id="GO:0045944">
    <property type="term" value="P:positive regulation of transcription by RNA polymerase II"/>
    <property type="evidence" value="ECO:0007669"/>
    <property type="project" value="TreeGrafter"/>
</dbReference>
<dbReference type="GO" id="GO:0008270">
    <property type="term" value="F:zinc ion binding"/>
    <property type="evidence" value="ECO:0007669"/>
    <property type="project" value="InterPro"/>
</dbReference>
<protein>
    <recommendedName>
        <fullName evidence="8">Zn(2)-C6 fungal-type domain-containing protein</fullName>
    </recommendedName>
</protein>
<name>N4X2L1_COCH4</name>
<evidence type="ECO:0000313" key="10">
    <source>
        <dbReference type="Proteomes" id="UP000012338"/>
    </source>
</evidence>
<evidence type="ECO:0000313" key="9">
    <source>
        <dbReference type="EMBL" id="ENI07189.1"/>
    </source>
</evidence>
<dbReference type="HOGENOM" id="CLU_124528_0_0_1"/>
<reference evidence="9 10" key="1">
    <citation type="journal article" date="2012" name="PLoS Pathog.">
        <title>Diverse lifestyles and strategies of plant pathogenesis encoded in the genomes of eighteen Dothideomycetes fungi.</title>
        <authorList>
            <person name="Ohm R.A."/>
            <person name="Feau N."/>
            <person name="Henrissat B."/>
            <person name="Schoch C.L."/>
            <person name="Horwitz B.A."/>
            <person name="Barry K.W."/>
            <person name="Condon B.J."/>
            <person name="Copeland A.C."/>
            <person name="Dhillon B."/>
            <person name="Glaser F."/>
            <person name="Hesse C.N."/>
            <person name="Kosti I."/>
            <person name="LaButti K."/>
            <person name="Lindquist E.A."/>
            <person name="Lucas S."/>
            <person name="Salamov A.A."/>
            <person name="Bradshaw R.E."/>
            <person name="Ciuffetti L."/>
            <person name="Hamelin R.C."/>
            <person name="Kema G.H.J."/>
            <person name="Lawrence C."/>
            <person name="Scott J.A."/>
            <person name="Spatafora J.W."/>
            <person name="Turgeon B.G."/>
            <person name="de Wit P.J.G.M."/>
            <person name="Zhong S."/>
            <person name="Goodwin S.B."/>
            <person name="Grigoriev I.V."/>
        </authorList>
    </citation>
    <scope>NUCLEOTIDE SEQUENCE [LARGE SCALE GENOMIC DNA]</scope>
    <source>
        <strain evidence="10">C4 / ATCC 48331 / race T</strain>
    </source>
</reference>
<keyword evidence="5" id="KW-0238">DNA-binding</keyword>
<dbReference type="EMBL" id="KB733450">
    <property type="protein sequence ID" value="ENI07189.1"/>
    <property type="molecule type" value="Genomic_DNA"/>
</dbReference>
<dbReference type="Proteomes" id="UP000012338">
    <property type="component" value="Unassembled WGS sequence"/>
</dbReference>
<dbReference type="InterPro" id="IPR036864">
    <property type="entry name" value="Zn2-C6_fun-type_DNA-bd_sf"/>
</dbReference>
<dbReference type="GO" id="GO:0005634">
    <property type="term" value="C:nucleus"/>
    <property type="evidence" value="ECO:0007669"/>
    <property type="project" value="UniProtKB-SubCell"/>
</dbReference>
<dbReference type="SUPFAM" id="SSF57701">
    <property type="entry name" value="Zn2/Cys6 DNA-binding domain"/>
    <property type="match status" value="1"/>
</dbReference>
<keyword evidence="6" id="KW-0804">Transcription</keyword>
<dbReference type="InterPro" id="IPR001138">
    <property type="entry name" value="Zn2Cys6_DnaBD"/>
</dbReference>
<dbReference type="OrthoDB" id="3862662at2759"/>
<evidence type="ECO:0000256" key="1">
    <source>
        <dbReference type="ARBA" id="ARBA00004123"/>
    </source>
</evidence>
<sequence>MVPKSFTCVREGGLLTASPQERFHAIACEACRLKKCKCDRRIPSCSQCQSASSECHYQEGGKRGLPAAYIKALEERLAATETALSATLIAIRNSAAEHNIDAHLKGVDSNSSLRQRSKAEKMEDWKRLPLQTRDQLMVWLQAQENEGLAATTAPQTNYDEPTPELQIHPTALPRTVLEHLETCNQPTVPNRLDCSPDSRRWTENYF</sequence>
<evidence type="ECO:0000259" key="8">
    <source>
        <dbReference type="PROSITE" id="PS50048"/>
    </source>
</evidence>
<dbReference type="GO" id="GO:0000981">
    <property type="term" value="F:DNA-binding transcription factor activity, RNA polymerase II-specific"/>
    <property type="evidence" value="ECO:0007669"/>
    <property type="project" value="InterPro"/>
</dbReference>
<dbReference type="GO" id="GO:0043565">
    <property type="term" value="F:sequence-specific DNA binding"/>
    <property type="evidence" value="ECO:0007669"/>
    <property type="project" value="TreeGrafter"/>
</dbReference>
<dbReference type="AlphaFoldDB" id="N4X2L1"/>
<dbReference type="SMART" id="SM00066">
    <property type="entry name" value="GAL4"/>
    <property type="match status" value="1"/>
</dbReference>
<comment type="subcellular location">
    <subcellularLocation>
        <location evidence="1">Nucleus</location>
    </subcellularLocation>
</comment>
<evidence type="ECO:0000256" key="6">
    <source>
        <dbReference type="ARBA" id="ARBA00023163"/>
    </source>
</evidence>
<evidence type="ECO:0000256" key="4">
    <source>
        <dbReference type="ARBA" id="ARBA00023015"/>
    </source>
</evidence>
<proteinExistence type="predicted"/>
<evidence type="ECO:0000256" key="2">
    <source>
        <dbReference type="ARBA" id="ARBA00022723"/>
    </source>
</evidence>
<evidence type="ECO:0000256" key="3">
    <source>
        <dbReference type="ARBA" id="ARBA00022833"/>
    </source>
</evidence>
<feature type="domain" description="Zn(2)-C6 fungal-type" evidence="8">
    <location>
        <begin position="27"/>
        <end position="57"/>
    </location>
</feature>
<keyword evidence="10" id="KW-1185">Reference proteome</keyword>
<keyword evidence="4" id="KW-0805">Transcription regulation</keyword>
<evidence type="ECO:0000256" key="5">
    <source>
        <dbReference type="ARBA" id="ARBA00023125"/>
    </source>
</evidence>